<feature type="binding site" evidence="13">
    <location>
        <position position="205"/>
    </location>
    <ligand>
        <name>Ca(2+)</name>
        <dbReference type="ChEBI" id="CHEBI:29108"/>
    </ligand>
</feature>
<feature type="binding site" evidence="13">
    <location>
        <position position="263"/>
    </location>
    <ligand>
        <name>Mg(2+)</name>
        <dbReference type="ChEBI" id="CHEBI:18420"/>
    </ligand>
</feature>
<dbReference type="Gene3D" id="2.30.30.230">
    <property type="entry name" value="Fumarylacetoacetase, N-terminal domain"/>
    <property type="match status" value="1"/>
</dbReference>
<keyword evidence="17" id="KW-1185">Reference proteome</keyword>
<dbReference type="Gene3D" id="3.90.850.10">
    <property type="entry name" value="Fumarylacetoacetase-like, C-terminal domain"/>
    <property type="match status" value="1"/>
</dbReference>
<feature type="binding site" evidence="12">
    <location>
        <position position="246"/>
    </location>
    <ligand>
        <name>substrate</name>
    </ligand>
</feature>
<organism evidence="16 17">
    <name type="scientific">Silvanigrella paludirubra</name>
    <dbReference type="NCBI Taxonomy" id="2499159"/>
    <lineage>
        <taxon>Bacteria</taxon>
        <taxon>Pseudomonadati</taxon>
        <taxon>Bdellovibrionota</taxon>
        <taxon>Oligoflexia</taxon>
        <taxon>Silvanigrellales</taxon>
        <taxon>Silvanigrellaceae</taxon>
        <taxon>Silvanigrella</taxon>
    </lineage>
</organism>
<feature type="domain" description="Fumarylacetoacetase-like C-terminal" evidence="14">
    <location>
        <begin position="131"/>
        <end position="397"/>
    </location>
</feature>
<dbReference type="UniPathway" id="UPA00139">
    <property type="reaction ID" value="UER00341"/>
</dbReference>
<evidence type="ECO:0000256" key="3">
    <source>
        <dbReference type="ARBA" id="ARBA00004782"/>
    </source>
</evidence>
<dbReference type="PANTHER" id="PTHR43069">
    <property type="entry name" value="FUMARYLACETOACETASE"/>
    <property type="match status" value="1"/>
</dbReference>
<evidence type="ECO:0000256" key="6">
    <source>
        <dbReference type="ARBA" id="ARBA00022801"/>
    </source>
</evidence>
<dbReference type="GO" id="GO:0046872">
    <property type="term" value="F:metal ion binding"/>
    <property type="evidence" value="ECO:0007669"/>
    <property type="project" value="UniProtKB-KW"/>
</dbReference>
<feature type="binding site" evidence="13">
    <location>
        <position position="239"/>
    </location>
    <ligand>
        <name>Ca(2+)</name>
        <dbReference type="ChEBI" id="CHEBI:29108"/>
    </ligand>
</feature>
<keyword evidence="6 16" id="KW-0378">Hydrolase</keyword>
<evidence type="ECO:0000256" key="10">
    <source>
        <dbReference type="ARBA" id="ARBA00023232"/>
    </source>
</evidence>
<evidence type="ECO:0000256" key="7">
    <source>
        <dbReference type="ARBA" id="ARBA00022837"/>
    </source>
</evidence>
<feature type="binding site" evidence="13">
    <location>
        <position position="239"/>
    </location>
    <ligand>
        <name>Mg(2+)</name>
        <dbReference type="ChEBI" id="CHEBI:18420"/>
    </ligand>
</feature>
<comment type="cofactor">
    <cofactor evidence="2 13">
        <name>Mg(2+)</name>
        <dbReference type="ChEBI" id="CHEBI:18420"/>
    </cofactor>
</comment>
<dbReference type="Pfam" id="PF01557">
    <property type="entry name" value="FAA_hydrolase"/>
    <property type="match status" value="1"/>
</dbReference>
<dbReference type="InterPro" id="IPR036663">
    <property type="entry name" value="Fumarylacetoacetase_C_sf"/>
</dbReference>
<feature type="domain" description="Fumarylacetoacetase N-terminal" evidence="15">
    <location>
        <begin position="20"/>
        <end position="124"/>
    </location>
</feature>
<dbReference type="InterPro" id="IPR011234">
    <property type="entry name" value="Fumarylacetoacetase-like_C"/>
</dbReference>
<dbReference type="Proteomes" id="UP000437748">
    <property type="component" value="Unassembled WGS sequence"/>
</dbReference>
<dbReference type="GO" id="GO:0004334">
    <property type="term" value="F:fumarylacetoacetase activity"/>
    <property type="evidence" value="ECO:0007669"/>
    <property type="project" value="UniProtKB-EC"/>
</dbReference>
<evidence type="ECO:0000256" key="1">
    <source>
        <dbReference type="ARBA" id="ARBA00001913"/>
    </source>
</evidence>
<evidence type="ECO:0000259" key="14">
    <source>
        <dbReference type="Pfam" id="PF01557"/>
    </source>
</evidence>
<comment type="caution">
    <text evidence="16">The sequence shown here is derived from an EMBL/GenBank/DDBJ whole genome shotgun (WGS) entry which is preliminary data.</text>
</comment>
<evidence type="ECO:0000256" key="9">
    <source>
        <dbReference type="ARBA" id="ARBA00022878"/>
    </source>
</evidence>
<dbReference type="InterPro" id="IPR015377">
    <property type="entry name" value="Fumarylacetoacetase_N"/>
</dbReference>
<dbReference type="AlphaFoldDB" id="A0A6N6VRT1"/>
<evidence type="ECO:0000256" key="11">
    <source>
        <dbReference type="PIRSR" id="PIRSR605959-1"/>
    </source>
</evidence>
<feature type="binding site" evidence="13">
    <location>
        <position position="132"/>
    </location>
    <ligand>
        <name>Ca(2+)</name>
        <dbReference type="ChEBI" id="CHEBI:29108"/>
    </ligand>
</feature>
<name>A0A6N6VRT1_9BACT</name>
<dbReference type="EMBL" id="WFLM01000005">
    <property type="protein sequence ID" value="KAB8037020.1"/>
    <property type="molecule type" value="Genomic_DNA"/>
</dbReference>
<dbReference type="Pfam" id="PF09298">
    <property type="entry name" value="FAA_hydrolase_N"/>
    <property type="match status" value="1"/>
</dbReference>
<evidence type="ECO:0000256" key="12">
    <source>
        <dbReference type="PIRSR" id="PIRSR605959-2"/>
    </source>
</evidence>
<feature type="binding site" evidence="12">
    <location>
        <position position="148"/>
    </location>
    <ligand>
        <name>substrate</name>
    </ligand>
</feature>
<keyword evidence="10" id="KW-0585">Phenylalanine catabolism</keyword>
<evidence type="ECO:0000256" key="5">
    <source>
        <dbReference type="ARBA" id="ARBA00022723"/>
    </source>
</evidence>
<feature type="binding site" evidence="12">
    <location>
        <position position="134"/>
    </location>
    <ligand>
        <name>substrate</name>
    </ligand>
</feature>
<evidence type="ECO:0000256" key="4">
    <source>
        <dbReference type="ARBA" id="ARBA00012094"/>
    </source>
</evidence>
<evidence type="ECO:0000256" key="13">
    <source>
        <dbReference type="PIRSR" id="PIRSR605959-3"/>
    </source>
</evidence>
<comment type="cofactor">
    <cofactor evidence="1 13">
        <name>Ca(2+)</name>
        <dbReference type="ChEBI" id="CHEBI:29108"/>
    </cofactor>
</comment>
<feature type="binding site" evidence="12">
    <location>
        <position position="356"/>
    </location>
    <ligand>
        <name>substrate</name>
    </ligand>
</feature>
<dbReference type="RefSeq" id="WP_153421437.1">
    <property type="nucleotide sequence ID" value="NZ_WFLM01000005.1"/>
</dbReference>
<dbReference type="GO" id="GO:0006572">
    <property type="term" value="P:L-tyrosine catabolic process"/>
    <property type="evidence" value="ECO:0007669"/>
    <property type="project" value="UniProtKB-KW"/>
</dbReference>
<protein>
    <recommendedName>
        <fullName evidence="4">fumarylacetoacetase</fullName>
        <ecNumber evidence="4">3.7.1.2</ecNumber>
    </recommendedName>
</protein>
<dbReference type="OrthoDB" id="3766879at2"/>
<keyword evidence="9" id="KW-0828">Tyrosine catabolism</keyword>
<keyword evidence="7 13" id="KW-0106">Calcium</keyword>
<dbReference type="InterPro" id="IPR005959">
    <property type="entry name" value="Fumarylacetoacetase"/>
</dbReference>
<dbReference type="PANTHER" id="PTHR43069:SF2">
    <property type="entry name" value="FUMARYLACETOACETASE"/>
    <property type="match status" value="1"/>
</dbReference>
<keyword evidence="8 13" id="KW-0460">Magnesium</keyword>
<reference evidence="16 17" key="1">
    <citation type="submission" date="2019-10" db="EMBL/GenBank/DDBJ databases">
        <title>New species of Slilvanegrellaceae.</title>
        <authorList>
            <person name="Pitt A."/>
            <person name="Hahn M.W."/>
        </authorList>
    </citation>
    <scope>NUCLEOTIDE SEQUENCE [LARGE SCALE GENOMIC DNA]</scope>
    <source>
        <strain evidence="16 17">SP-Ram-0.45-NSY-1</strain>
    </source>
</reference>
<dbReference type="SUPFAM" id="SSF63433">
    <property type="entry name" value="Fumarylacetoacetate hydrolase, FAH, N-terminal domain"/>
    <property type="match status" value="1"/>
</dbReference>
<proteinExistence type="predicted"/>
<keyword evidence="5 13" id="KW-0479">Metal-binding</keyword>
<evidence type="ECO:0000313" key="16">
    <source>
        <dbReference type="EMBL" id="KAB8037020.1"/>
    </source>
</evidence>
<feature type="binding site" evidence="12">
    <location>
        <position position="250"/>
    </location>
    <ligand>
        <name>substrate</name>
    </ligand>
</feature>
<accession>A0A6N6VRT1</accession>
<dbReference type="EC" id="3.7.1.2" evidence="4"/>
<feature type="binding site" evidence="13">
    <location>
        <position position="207"/>
    </location>
    <ligand>
        <name>Ca(2+)</name>
        <dbReference type="ChEBI" id="CHEBI:29108"/>
    </ligand>
</feature>
<gene>
    <name evidence="16" type="primary">fahA</name>
    <name evidence="16" type="ORF">GCL60_14395</name>
</gene>
<feature type="active site" description="Proton acceptor" evidence="11">
    <location>
        <position position="139"/>
    </location>
</feature>
<sequence>MRELKSWLEITKSHDFSIYNIPFGVFYTNQNQNTARCGAAIGDYIIDLNELMRYGYFKEIKELHNEIFNQNALNEFFSLGNSVCNSVREKIQNLFLVENNSLKSHPDHIEKILVPSHSAKMMLPIKVKDYVDFYSSLDHAVNVGKMFRDEKNPLLPNWKHIPIGYHGRSSSIVVSGTNFKRPKGQLCAPDSNEPTYSYSKQMDFELEMAFITNKNTALGEVLTPDNAKNSIFGLTLFNDWSARDIQRWEYVPLGPFLGKSFASSMSPWVVSLEALAPFALPAPEKDTPELDYLKCSAKAHYDICLDVYIQTEKMKEPFLISQSNYKYMYWNLLQQLAHMTSNGTPISVGDVYGSGTISGPTANSYGSMLELSWKGTKPISLPDGTNRSFLQDGDSIIFNGYAIKDNIRVGFGSLTGIILSN</sequence>
<dbReference type="NCBIfam" id="TIGR01266">
    <property type="entry name" value="fum_ac_acetase"/>
    <property type="match status" value="1"/>
</dbReference>
<evidence type="ECO:0000313" key="17">
    <source>
        <dbReference type="Proteomes" id="UP000437748"/>
    </source>
</evidence>
<dbReference type="GO" id="GO:1902000">
    <property type="term" value="P:homogentisate catabolic process"/>
    <property type="evidence" value="ECO:0007669"/>
    <property type="project" value="TreeGrafter"/>
</dbReference>
<evidence type="ECO:0000256" key="8">
    <source>
        <dbReference type="ARBA" id="ARBA00022842"/>
    </source>
</evidence>
<feature type="binding site" evidence="13">
    <location>
        <position position="259"/>
    </location>
    <ligand>
        <name>Mg(2+)</name>
        <dbReference type="ChEBI" id="CHEBI:18420"/>
    </ligand>
</feature>
<dbReference type="InterPro" id="IPR036462">
    <property type="entry name" value="Fumarylacetoacetase_N_sf"/>
</dbReference>
<comment type="pathway">
    <text evidence="3">Amino-acid degradation; L-phenylalanine degradation; acetoacetate and fumarate from L-phenylalanine: step 6/6.</text>
</comment>
<evidence type="ECO:0000256" key="2">
    <source>
        <dbReference type="ARBA" id="ARBA00001946"/>
    </source>
</evidence>
<dbReference type="GO" id="GO:0006559">
    <property type="term" value="P:L-phenylalanine catabolic process"/>
    <property type="evidence" value="ECO:0007669"/>
    <property type="project" value="UniProtKB-UniPathway"/>
</dbReference>
<dbReference type="SUPFAM" id="SSF56529">
    <property type="entry name" value="FAH"/>
    <property type="match status" value="1"/>
</dbReference>
<evidence type="ECO:0000259" key="15">
    <source>
        <dbReference type="Pfam" id="PF09298"/>
    </source>
</evidence>